<dbReference type="SMART" id="SM00401">
    <property type="entry name" value="ZnF_GATA"/>
    <property type="match status" value="1"/>
</dbReference>
<protein>
    <recommendedName>
        <fullName evidence="8">GATA-type domain-containing protein</fullName>
    </recommendedName>
</protein>
<keyword evidence="4" id="KW-0805">Transcription regulation</keyword>
<dbReference type="PROSITE" id="PS50114">
    <property type="entry name" value="GATA_ZN_FINGER_2"/>
    <property type="match status" value="1"/>
</dbReference>
<evidence type="ECO:0000256" key="1">
    <source>
        <dbReference type="ARBA" id="ARBA00022723"/>
    </source>
</evidence>
<dbReference type="Proteomes" id="UP000818624">
    <property type="component" value="Chromosome 5"/>
</dbReference>
<organism evidence="9 10">
    <name type="scientific">Malassezia furfur</name>
    <name type="common">Pityriasis versicolor infection agent</name>
    <name type="synonym">Pityrosporum furfur</name>
    <dbReference type="NCBI Taxonomy" id="55194"/>
    <lineage>
        <taxon>Eukaryota</taxon>
        <taxon>Fungi</taxon>
        <taxon>Dikarya</taxon>
        <taxon>Basidiomycota</taxon>
        <taxon>Ustilaginomycotina</taxon>
        <taxon>Malasseziomycetes</taxon>
        <taxon>Malasseziales</taxon>
        <taxon>Malasseziaceae</taxon>
        <taxon>Malassezia</taxon>
    </lineage>
</organism>
<evidence type="ECO:0000256" key="7">
    <source>
        <dbReference type="SAM" id="MobiDB-lite"/>
    </source>
</evidence>
<feature type="compositionally biased region" description="Polar residues" evidence="7">
    <location>
        <begin position="13"/>
        <end position="24"/>
    </location>
</feature>
<evidence type="ECO:0000256" key="6">
    <source>
        <dbReference type="PROSITE-ProRule" id="PRU00094"/>
    </source>
</evidence>
<evidence type="ECO:0000313" key="10">
    <source>
        <dbReference type="Proteomes" id="UP000818624"/>
    </source>
</evidence>
<feature type="compositionally biased region" description="Polar residues" evidence="7">
    <location>
        <begin position="486"/>
        <end position="501"/>
    </location>
</feature>
<evidence type="ECO:0000256" key="5">
    <source>
        <dbReference type="ARBA" id="ARBA00023163"/>
    </source>
</evidence>
<dbReference type="PANTHER" id="PTHR47172:SF24">
    <property type="entry name" value="GATA ZINC FINGER DOMAIN-CONTAINING PROTEIN 14-RELATED"/>
    <property type="match status" value="1"/>
</dbReference>
<dbReference type="SUPFAM" id="SSF57716">
    <property type="entry name" value="Glucocorticoid receptor-like (DNA-binding domain)"/>
    <property type="match status" value="1"/>
</dbReference>
<feature type="region of interest" description="Disordered" evidence="7">
    <location>
        <begin position="48"/>
        <end position="67"/>
    </location>
</feature>
<dbReference type="Gene3D" id="3.30.50.10">
    <property type="entry name" value="Erythroid Transcription Factor GATA-1, subunit A"/>
    <property type="match status" value="1"/>
</dbReference>
<feature type="region of interest" description="Disordered" evidence="7">
    <location>
        <begin position="73"/>
        <end position="128"/>
    </location>
</feature>
<feature type="compositionally biased region" description="Basic and acidic residues" evidence="7">
    <location>
        <begin position="1"/>
        <end position="11"/>
    </location>
</feature>
<feature type="region of interest" description="Disordered" evidence="7">
    <location>
        <begin position="225"/>
        <end position="284"/>
    </location>
</feature>
<feature type="compositionally biased region" description="Polar residues" evidence="7">
    <location>
        <begin position="112"/>
        <end position="123"/>
    </location>
</feature>
<proteinExistence type="predicted"/>
<evidence type="ECO:0000259" key="8">
    <source>
        <dbReference type="PROSITE" id="PS50114"/>
    </source>
</evidence>
<evidence type="ECO:0000313" key="9">
    <source>
        <dbReference type="EMBL" id="WFD49396.1"/>
    </source>
</evidence>
<feature type="compositionally biased region" description="Low complexity" evidence="7">
    <location>
        <begin position="87"/>
        <end position="99"/>
    </location>
</feature>
<feature type="domain" description="GATA-type" evidence="8">
    <location>
        <begin position="396"/>
        <end position="431"/>
    </location>
</feature>
<gene>
    <name evidence="9" type="ORF">GLX27_004076</name>
</gene>
<dbReference type="Pfam" id="PF00320">
    <property type="entry name" value="GATA"/>
    <property type="match status" value="1"/>
</dbReference>
<reference evidence="9 10" key="1">
    <citation type="journal article" date="2020" name="Elife">
        <title>Loss of centromere function drives karyotype evolution in closely related Malassezia species.</title>
        <authorList>
            <person name="Sankaranarayanan S.R."/>
            <person name="Ianiri G."/>
            <person name="Coelho M.A."/>
            <person name="Reza M.H."/>
            <person name="Thimmappa B.C."/>
            <person name="Ganguly P."/>
            <person name="Vadnala R.N."/>
            <person name="Sun S."/>
            <person name="Siddharthan R."/>
            <person name="Tellgren-Roth C."/>
            <person name="Dawson T.L."/>
            <person name="Heitman J."/>
            <person name="Sanyal K."/>
        </authorList>
    </citation>
    <scope>NUCLEOTIDE SEQUENCE [LARGE SCALE GENOMIC DNA]</scope>
    <source>
        <strain evidence="9">CBS14141</strain>
    </source>
</reference>
<feature type="region of interest" description="Disordered" evidence="7">
    <location>
        <begin position="477"/>
        <end position="501"/>
    </location>
</feature>
<evidence type="ECO:0000256" key="4">
    <source>
        <dbReference type="ARBA" id="ARBA00023015"/>
    </source>
</evidence>
<evidence type="ECO:0000256" key="2">
    <source>
        <dbReference type="ARBA" id="ARBA00022771"/>
    </source>
</evidence>
<evidence type="ECO:0000256" key="3">
    <source>
        <dbReference type="ARBA" id="ARBA00022833"/>
    </source>
</evidence>
<keyword evidence="10" id="KW-1185">Reference proteome</keyword>
<sequence>MGSSDISERRRNTLPNEKSETICSNVPKSTMSSIEVARKTGALDAFRPESPHRITLPPLASLTDANEHRLPGAPAVLERESMNKRTSSLSYSRSESKISAPLLHPSFPGASENESGYSNNAEVTASEERSLDGYRSYYSSRDRYMNPKPTTTTIMDRHQPVYYDRTSSNLDLRDSRHSNRNRFTDSWRQGRHLDLDNHDLRQFAYTSNGSPNARSARLLYFDRSKSTSDGQMQREHSTASLPSLSPGESRYLPMNDGAAYVPSASEPPPQRRGSIPRNVRPSGDYDEMCRAAHYQPVHNMDGYSYPQYYPSYQASDRTHESSYDHEHGRYQDTPHATYSNAVYAAHSNHLHSYDAKPASVSETKQRMSAPESPEKPPKGKMAKYVKSNKTMNRSNHQANHVCQACQATSTPEWRKGPTGPRTLCNACGLLYAKICRKREQDAVAAAIACNRDPADARKEVADELLQPARQEEILESLRGGVRVAGSTKQSRPSTNASAKPA</sequence>
<feature type="compositionally biased region" description="Basic and acidic residues" evidence="7">
    <location>
        <begin position="225"/>
        <end position="237"/>
    </location>
</feature>
<dbReference type="InterPro" id="IPR000679">
    <property type="entry name" value="Znf_GATA"/>
</dbReference>
<dbReference type="EMBL" id="CP046238">
    <property type="protein sequence ID" value="WFD49396.1"/>
    <property type="molecule type" value="Genomic_DNA"/>
</dbReference>
<name>A0ABY8EUW7_MALFU</name>
<accession>A0ABY8EUW7</accession>
<dbReference type="CDD" id="cd00202">
    <property type="entry name" value="ZnF_GATA"/>
    <property type="match status" value="1"/>
</dbReference>
<keyword evidence="2 6" id="KW-0863">Zinc-finger</keyword>
<keyword evidence="1" id="KW-0479">Metal-binding</keyword>
<keyword evidence="3" id="KW-0862">Zinc</keyword>
<dbReference type="InterPro" id="IPR013088">
    <property type="entry name" value="Znf_NHR/GATA"/>
</dbReference>
<dbReference type="PANTHER" id="PTHR47172">
    <property type="entry name" value="OS01G0976800 PROTEIN"/>
    <property type="match status" value="1"/>
</dbReference>
<feature type="region of interest" description="Disordered" evidence="7">
    <location>
        <begin position="1"/>
        <end position="24"/>
    </location>
</feature>
<feature type="region of interest" description="Disordered" evidence="7">
    <location>
        <begin position="358"/>
        <end position="381"/>
    </location>
</feature>
<keyword evidence="5" id="KW-0804">Transcription</keyword>